<accession>A0A6I9QWS7</accession>
<sequence>MEQFRQVGGVLGSLKAQMVFKDEIQINQRQCCLLVDAFNHAFEVVAEEMRQYLRFEERFSKWNALESPLRELYRVFKEGEQYVRQCLETKDWWAKAISLSQNCDCIDFHLHNLLWCIFVVLEAIENVGEISGCDQEVIQKKRLVFMKKYEQEWMDPHLFQHKFGKKYLISQDICSRLDSVRKEDHWILSEMTSERRNSGSMPLAKQENQLAELLLAPKGKLFPSSVLVRSKDYQVRRRLGSGGPYKEVQWMGESFAVGHFFGDIEPLKQEISPVSSLRHPNVMQIMYAFSDEERRELFLVMELMSKDLSSYIKEICSTKRRLPFPLLVAVDIMLQIARGMEYLHSCGIYHGDLNPSNILVKPRNSNPDGYLHVKIQGIGLPSLKKPRASTNQTATDSCIWYAPEVLSEQEQSTEPNVSKCTEKADVYSFAMICFEVLTGKIPFEDDHLQGDKMSRNIRAGERPLFPFPSPKYLTNLTKRCWQADPSQRPSFSSVCRVLRYIKRFLIMNPDRGQPDLPAPPVDYFDLEAKLSRKFTTWATAEALTVSEVPFQMFAYRVMERERTNLNFRERSSESGSEGATSTCGDENGFNLIGQEDPFSAPVGLLKSPTSPQVSPDTNRKASAKKTIGKLKLQSGQHQKGAVRPPQKTVHAYNMKMKSESHLQTVAMSPRRRFSGHASDSELA</sequence>
<keyword evidence="4" id="KW-0418">Kinase</keyword>
<dbReference type="GO" id="GO:0004674">
    <property type="term" value="F:protein serine/threonine kinase activity"/>
    <property type="evidence" value="ECO:0007669"/>
    <property type="project" value="TreeGrafter"/>
</dbReference>
<dbReference type="OrthoDB" id="4062651at2759"/>
<dbReference type="InterPro" id="IPR011009">
    <property type="entry name" value="Kinase-like_dom_sf"/>
</dbReference>
<dbReference type="FunCoup" id="A0A6I9QWS7">
    <property type="interactions" value="1415"/>
</dbReference>
<evidence type="ECO:0000313" key="4">
    <source>
        <dbReference type="RefSeq" id="XP_010915694.1"/>
    </source>
</evidence>
<protein>
    <submittedName>
        <fullName evidence="4">Mitogen-activated protein kinase 8</fullName>
    </submittedName>
</protein>
<dbReference type="GeneID" id="105040733"/>
<evidence type="ECO:0000256" key="1">
    <source>
        <dbReference type="SAM" id="MobiDB-lite"/>
    </source>
</evidence>
<keyword evidence="3" id="KW-1185">Reference proteome</keyword>
<keyword evidence="4" id="KW-0808">Transferase</keyword>
<feature type="domain" description="Protein kinase" evidence="2">
    <location>
        <begin position="233"/>
        <end position="505"/>
    </location>
</feature>
<dbReference type="FunFam" id="1.10.510.10:FF:000778">
    <property type="entry name" value="Kinase family protein"/>
    <property type="match status" value="1"/>
</dbReference>
<dbReference type="InterPro" id="IPR000719">
    <property type="entry name" value="Prot_kinase_dom"/>
</dbReference>
<name>A0A6I9QWS7_ELAGV</name>
<dbReference type="InterPro" id="IPR010632">
    <property type="entry name" value="DUF1221"/>
</dbReference>
<dbReference type="Proteomes" id="UP000504607">
    <property type="component" value="Chromosome 3"/>
</dbReference>
<dbReference type="KEGG" id="egu:105040733"/>
<dbReference type="InterPro" id="IPR051681">
    <property type="entry name" value="Ser/Thr_Kinases-Pseudokinases"/>
</dbReference>
<dbReference type="Gene3D" id="1.10.510.10">
    <property type="entry name" value="Transferase(Phosphotransferase) domain 1"/>
    <property type="match status" value="1"/>
</dbReference>
<dbReference type="SUPFAM" id="SSF56112">
    <property type="entry name" value="Protein kinase-like (PK-like)"/>
    <property type="match status" value="1"/>
</dbReference>
<reference evidence="4" key="1">
    <citation type="submission" date="2025-08" db="UniProtKB">
        <authorList>
            <consortium name="RefSeq"/>
        </authorList>
    </citation>
    <scope>IDENTIFICATION</scope>
</reference>
<dbReference type="InterPro" id="IPR001245">
    <property type="entry name" value="Ser-Thr/Tyr_kinase_cat_dom"/>
</dbReference>
<feature type="compositionally biased region" description="Polar residues" evidence="1">
    <location>
        <begin position="607"/>
        <end position="616"/>
    </location>
</feature>
<dbReference type="PROSITE" id="PS50011">
    <property type="entry name" value="PROTEIN_KINASE_DOM"/>
    <property type="match status" value="1"/>
</dbReference>
<evidence type="ECO:0000259" key="2">
    <source>
        <dbReference type="PROSITE" id="PS50011"/>
    </source>
</evidence>
<dbReference type="Pfam" id="PF06760">
    <property type="entry name" value="DUF1221"/>
    <property type="match status" value="1"/>
</dbReference>
<feature type="region of interest" description="Disordered" evidence="1">
    <location>
        <begin position="566"/>
        <end position="683"/>
    </location>
</feature>
<dbReference type="RefSeq" id="XP_010915694.1">
    <property type="nucleotide sequence ID" value="XM_010917392.2"/>
</dbReference>
<proteinExistence type="predicted"/>
<dbReference type="AlphaFoldDB" id="A0A6I9QWS7"/>
<organism evidence="3 4">
    <name type="scientific">Elaeis guineensis var. tenera</name>
    <name type="common">Oil palm</name>
    <dbReference type="NCBI Taxonomy" id="51953"/>
    <lineage>
        <taxon>Eukaryota</taxon>
        <taxon>Viridiplantae</taxon>
        <taxon>Streptophyta</taxon>
        <taxon>Embryophyta</taxon>
        <taxon>Tracheophyta</taxon>
        <taxon>Spermatophyta</taxon>
        <taxon>Magnoliopsida</taxon>
        <taxon>Liliopsida</taxon>
        <taxon>Arecaceae</taxon>
        <taxon>Arecoideae</taxon>
        <taxon>Cocoseae</taxon>
        <taxon>Elaeidinae</taxon>
        <taxon>Elaeis</taxon>
    </lineage>
</organism>
<evidence type="ECO:0000313" key="3">
    <source>
        <dbReference type="Proteomes" id="UP000504607"/>
    </source>
</evidence>
<dbReference type="PANTHER" id="PTHR44329">
    <property type="entry name" value="SERINE/THREONINE-PROTEIN KINASE TNNI3K-RELATED"/>
    <property type="match status" value="1"/>
</dbReference>
<dbReference type="GO" id="GO:0005524">
    <property type="term" value="F:ATP binding"/>
    <property type="evidence" value="ECO:0007669"/>
    <property type="project" value="InterPro"/>
</dbReference>
<dbReference type="Pfam" id="PF07714">
    <property type="entry name" value="PK_Tyr_Ser-Thr"/>
    <property type="match status" value="1"/>
</dbReference>
<dbReference type="PANTHER" id="PTHR44329:SF260">
    <property type="entry name" value="PROTEIN KINASE DOMAIN-CONTAINING PROTEIN"/>
    <property type="match status" value="1"/>
</dbReference>
<dbReference type="InParanoid" id="A0A6I9QWS7"/>
<gene>
    <name evidence="4" type="primary">LOC105040733</name>
</gene>